<feature type="compositionally biased region" description="Acidic residues" evidence="1">
    <location>
        <begin position="1"/>
        <end position="13"/>
    </location>
</feature>
<sequence length="89" mass="9536">MEEEEDPEEDPEENASKASDGTQPMDTSAESNFLKFFMGDTKPIYSSSSSFPTIDSQGSNPSFGYPTSSASLQSGTLSGTWFSPHAPSQ</sequence>
<organism evidence="2 3">
    <name type="scientific">Stylosanthes scabra</name>
    <dbReference type="NCBI Taxonomy" id="79078"/>
    <lineage>
        <taxon>Eukaryota</taxon>
        <taxon>Viridiplantae</taxon>
        <taxon>Streptophyta</taxon>
        <taxon>Embryophyta</taxon>
        <taxon>Tracheophyta</taxon>
        <taxon>Spermatophyta</taxon>
        <taxon>Magnoliopsida</taxon>
        <taxon>eudicotyledons</taxon>
        <taxon>Gunneridae</taxon>
        <taxon>Pentapetalae</taxon>
        <taxon>rosids</taxon>
        <taxon>fabids</taxon>
        <taxon>Fabales</taxon>
        <taxon>Fabaceae</taxon>
        <taxon>Papilionoideae</taxon>
        <taxon>50 kb inversion clade</taxon>
        <taxon>dalbergioids sensu lato</taxon>
        <taxon>Dalbergieae</taxon>
        <taxon>Pterocarpus clade</taxon>
        <taxon>Stylosanthes</taxon>
    </lineage>
</organism>
<evidence type="ECO:0000313" key="3">
    <source>
        <dbReference type="Proteomes" id="UP001341840"/>
    </source>
</evidence>
<feature type="compositionally biased region" description="Polar residues" evidence="1">
    <location>
        <begin position="16"/>
        <end position="31"/>
    </location>
</feature>
<evidence type="ECO:0000313" key="2">
    <source>
        <dbReference type="EMBL" id="MED6190029.1"/>
    </source>
</evidence>
<feature type="region of interest" description="Disordered" evidence="1">
    <location>
        <begin position="46"/>
        <end position="89"/>
    </location>
</feature>
<keyword evidence="3" id="KW-1185">Reference proteome</keyword>
<evidence type="ECO:0000256" key="1">
    <source>
        <dbReference type="SAM" id="MobiDB-lite"/>
    </source>
</evidence>
<gene>
    <name evidence="2" type="ORF">PIB30_101747</name>
</gene>
<reference evidence="2 3" key="1">
    <citation type="journal article" date="2023" name="Plants (Basel)">
        <title>Bridging the Gap: Combining Genomics and Transcriptomics Approaches to Understand Stylosanthes scabra, an Orphan Legume from the Brazilian Caatinga.</title>
        <authorList>
            <person name="Ferreira-Neto J.R.C."/>
            <person name="da Silva M.D."/>
            <person name="Binneck E."/>
            <person name="de Melo N.F."/>
            <person name="da Silva R.H."/>
            <person name="de Melo A.L.T.M."/>
            <person name="Pandolfi V."/>
            <person name="Bustamante F.O."/>
            <person name="Brasileiro-Vidal A.C."/>
            <person name="Benko-Iseppon A.M."/>
        </authorList>
    </citation>
    <scope>NUCLEOTIDE SEQUENCE [LARGE SCALE GENOMIC DNA]</scope>
    <source>
        <tissue evidence="2">Leaves</tissue>
    </source>
</reference>
<accession>A0ABU6WXH1</accession>
<protein>
    <submittedName>
        <fullName evidence="2">Uncharacterized protein</fullName>
    </submittedName>
</protein>
<feature type="region of interest" description="Disordered" evidence="1">
    <location>
        <begin position="1"/>
        <end position="34"/>
    </location>
</feature>
<name>A0ABU6WXH1_9FABA</name>
<comment type="caution">
    <text evidence="2">The sequence shown here is derived from an EMBL/GenBank/DDBJ whole genome shotgun (WGS) entry which is preliminary data.</text>
</comment>
<dbReference type="EMBL" id="JASCZI010184265">
    <property type="protein sequence ID" value="MED6190029.1"/>
    <property type="molecule type" value="Genomic_DNA"/>
</dbReference>
<proteinExistence type="predicted"/>
<dbReference type="Proteomes" id="UP001341840">
    <property type="component" value="Unassembled WGS sequence"/>
</dbReference>